<sequence length="692" mass="75049">MAGNETYNSNEYNGSGSGPVFQANAVHGDVVVLPRSGALLSANEEQISWARQLAQEVRASSAREVRRRGAGDSRALPVRWRAAPDELIDHWENIHESTTTSTALPLSGHFTAVRQTYEIVRSKRLVILGQAGAGKTTLAHRLVLDLLAAAASAGPVPVLFSLSGWKPVTTPLPDWLADRLARDFPFLNAPGSSAGANAASELVDRNLILPVLDGFDEIPERNRPQAIDEITEADGPLVLTSRTVEYAAATRAANVVGRAAAIELEDLDLDETRQYLILGTNKSRSVEWDAVFEHLNEAPSSPVGKNLIPPLTAPLMVMLARVIYGASPDRRPGELLDAQKFPTRRSVENHLLRAYLDVSYGARRGSRPQWSPGQVRKWMGNIAAQLSRRDAHDLVWWDLAGMIRPCTRVFVTAGSYGMVYSISYWITEAIEHQIAPDAVGGITYELAGRQLSSLAGAVLFGVAGGLALGVVVETGFRRGRTGPEPERLRLTLRRGDKVRPLASSRLTKLSSSFVKGVAFGIMFGVVFVVSAQAASGAGPLALKLVSDIGLVVGLAGGLGNLAMSFASDNHHSQAASPWALLRTDRRVTLFRVFVVGGIVAAVFTVGVSISAGLLLGLLTGAATLALSAWGHWLLFARFWLPLTGRLPWRPRRFLEDAYDRGVLRQAGAVYQFRHAHLRDHLARRRPSQRWTT</sequence>
<keyword evidence="4" id="KW-1185">Reference proteome</keyword>
<feature type="transmembrane region" description="Helical" evidence="1">
    <location>
        <begin position="588"/>
        <end position="615"/>
    </location>
</feature>
<feature type="transmembrane region" description="Helical" evidence="1">
    <location>
        <begin position="451"/>
        <end position="472"/>
    </location>
</feature>
<evidence type="ECO:0000256" key="1">
    <source>
        <dbReference type="SAM" id="Phobius"/>
    </source>
</evidence>
<dbReference type="PROSITE" id="PS50837">
    <property type="entry name" value="NACHT"/>
    <property type="match status" value="1"/>
</dbReference>
<name>A0A840NEH0_9PSEU</name>
<keyword evidence="1" id="KW-1133">Transmembrane helix</keyword>
<accession>A0A840NEH0</accession>
<dbReference type="EMBL" id="JACHIV010000001">
    <property type="protein sequence ID" value="MBB5068495.1"/>
    <property type="molecule type" value="Genomic_DNA"/>
</dbReference>
<reference evidence="3 4" key="1">
    <citation type="submission" date="2020-08" db="EMBL/GenBank/DDBJ databases">
        <title>Sequencing the genomes of 1000 actinobacteria strains.</title>
        <authorList>
            <person name="Klenk H.-P."/>
        </authorList>
    </citation>
    <scope>NUCLEOTIDE SEQUENCE [LARGE SCALE GENOMIC DNA]</scope>
    <source>
        <strain evidence="3 4">DSM 45582</strain>
    </source>
</reference>
<feature type="transmembrane region" description="Helical" evidence="1">
    <location>
        <begin position="513"/>
        <end position="536"/>
    </location>
</feature>
<dbReference type="AlphaFoldDB" id="A0A840NEH0"/>
<feature type="transmembrane region" description="Helical" evidence="1">
    <location>
        <begin position="621"/>
        <end position="642"/>
    </location>
</feature>
<keyword evidence="1" id="KW-0812">Transmembrane</keyword>
<dbReference type="InterPro" id="IPR007111">
    <property type="entry name" value="NACHT_NTPase"/>
</dbReference>
<comment type="caution">
    <text evidence="3">The sequence shown here is derived from an EMBL/GenBank/DDBJ whole genome shotgun (WGS) entry which is preliminary data.</text>
</comment>
<gene>
    <name evidence="3" type="ORF">BJ969_001583</name>
</gene>
<organism evidence="3 4">
    <name type="scientific">Saccharopolyspora gloriosae</name>
    <dbReference type="NCBI Taxonomy" id="455344"/>
    <lineage>
        <taxon>Bacteria</taxon>
        <taxon>Bacillati</taxon>
        <taxon>Actinomycetota</taxon>
        <taxon>Actinomycetes</taxon>
        <taxon>Pseudonocardiales</taxon>
        <taxon>Pseudonocardiaceae</taxon>
        <taxon>Saccharopolyspora</taxon>
    </lineage>
</organism>
<dbReference type="Pfam" id="PF05729">
    <property type="entry name" value="NACHT"/>
    <property type="match status" value="1"/>
</dbReference>
<proteinExistence type="predicted"/>
<evidence type="ECO:0000259" key="2">
    <source>
        <dbReference type="PROSITE" id="PS50837"/>
    </source>
</evidence>
<feature type="transmembrane region" description="Helical" evidence="1">
    <location>
        <begin position="548"/>
        <end position="567"/>
    </location>
</feature>
<keyword evidence="1" id="KW-0472">Membrane</keyword>
<evidence type="ECO:0000313" key="3">
    <source>
        <dbReference type="EMBL" id="MBB5068495.1"/>
    </source>
</evidence>
<dbReference type="SUPFAM" id="SSF52540">
    <property type="entry name" value="P-loop containing nucleoside triphosphate hydrolases"/>
    <property type="match status" value="1"/>
</dbReference>
<dbReference type="InterPro" id="IPR027417">
    <property type="entry name" value="P-loop_NTPase"/>
</dbReference>
<protein>
    <recommendedName>
        <fullName evidence="2">NACHT domain-containing protein</fullName>
    </recommendedName>
</protein>
<dbReference type="Gene3D" id="3.40.50.300">
    <property type="entry name" value="P-loop containing nucleotide triphosphate hydrolases"/>
    <property type="match status" value="1"/>
</dbReference>
<dbReference type="RefSeq" id="WP_184478174.1">
    <property type="nucleotide sequence ID" value="NZ_JACHIV010000001.1"/>
</dbReference>
<feature type="domain" description="NACHT" evidence="2">
    <location>
        <begin position="123"/>
        <end position="218"/>
    </location>
</feature>
<dbReference type="Proteomes" id="UP000580474">
    <property type="component" value="Unassembled WGS sequence"/>
</dbReference>
<evidence type="ECO:0000313" key="4">
    <source>
        <dbReference type="Proteomes" id="UP000580474"/>
    </source>
</evidence>